<dbReference type="AlphaFoldDB" id="A0A371NX09"/>
<organism evidence="1 2">
    <name type="scientific">Microbacterium bovistercoris</name>
    <dbReference type="NCBI Taxonomy" id="2293570"/>
    <lineage>
        <taxon>Bacteria</taxon>
        <taxon>Bacillati</taxon>
        <taxon>Actinomycetota</taxon>
        <taxon>Actinomycetes</taxon>
        <taxon>Micrococcales</taxon>
        <taxon>Microbacteriaceae</taxon>
        <taxon>Microbacterium</taxon>
    </lineage>
</organism>
<comment type="caution">
    <text evidence="1">The sequence shown here is derived from an EMBL/GenBank/DDBJ whole genome shotgun (WGS) entry which is preliminary data.</text>
</comment>
<name>A0A371NX09_9MICO</name>
<reference evidence="1 2" key="1">
    <citation type="submission" date="2018-08" db="EMBL/GenBank/DDBJ databases">
        <title>Isolation, diversity and antifungal activity of Actinobacteria from cow dung.</title>
        <authorList>
            <person name="Ling L."/>
        </authorList>
    </citation>
    <scope>NUCLEOTIDE SEQUENCE [LARGE SCALE GENOMIC DNA]</scope>
    <source>
        <strain evidence="1 2">NEAU-LLE</strain>
    </source>
</reference>
<keyword evidence="2" id="KW-1185">Reference proteome</keyword>
<dbReference type="EMBL" id="QUAB01000015">
    <property type="protein sequence ID" value="REJ07579.1"/>
    <property type="molecule type" value="Genomic_DNA"/>
</dbReference>
<dbReference type="Proteomes" id="UP000262172">
    <property type="component" value="Unassembled WGS sequence"/>
</dbReference>
<evidence type="ECO:0000313" key="1">
    <source>
        <dbReference type="EMBL" id="REJ07579.1"/>
    </source>
</evidence>
<protein>
    <submittedName>
        <fullName evidence="1">Uncharacterized protein</fullName>
    </submittedName>
</protein>
<accession>A0A371NX09</accession>
<gene>
    <name evidence="1" type="ORF">DY023_02760</name>
</gene>
<proteinExistence type="predicted"/>
<evidence type="ECO:0000313" key="2">
    <source>
        <dbReference type="Proteomes" id="UP000262172"/>
    </source>
</evidence>
<sequence length="252" mass="26585">MIFASVVAVTGLVVGIAAVDALRPNAVAESQSRASVIDIERLNEALAGQGSVGDAHFLDCTLSETLPNFAIAWDGEPGQRIFEATIDGMVSGARPGSGHRESVGGDDTVEREILGFEDKTAYWRTVVLSVEVLNDFDSEADMPSEIKVVLWLDGATDPAVILRGLPGQRIFAVLEAPGRLEPSDAYPVARNGALIGVVSDDGALSLPGLDVYEDGYMDGLTTLSAIETASEAPMTVLPLSTANGYWERTDCS</sequence>